<feature type="transmembrane region" description="Helical" evidence="29">
    <location>
        <begin position="146"/>
        <end position="172"/>
    </location>
</feature>
<evidence type="ECO:0000256" key="5">
    <source>
        <dbReference type="ARBA" id="ARBA00008034"/>
    </source>
</evidence>
<keyword evidence="17" id="KW-0809">Transit peptide</keyword>
<dbReference type="Gene3D" id="2.102.10.10">
    <property type="entry name" value="Rieske [2Fe-2S] iron-sulphur domain"/>
    <property type="match status" value="1"/>
</dbReference>
<evidence type="ECO:0000256" key="26">
    <source>
        <dbReference type="ARBA" id="ARBA00029351"/>
    </source>
</evidence>
<evidence type="ECO:0000256" key="6">
    <source>
        <dbReference type="ARBA" id="ARBA00010651"/>
    </source>
</evidence>
<evidence type="ECO:0000256" key="28">
    <source>
        <dbReference type="ARBA" id="ARBA00034078"/>
    </source>
</evidence>
<evidence type="ECO:0000313" key="31">
    <source>
        <dbReference type="EMBL" id="KAF2281944.1"/>
    </source>
</evidence>
<feature type="transmembrane region" description="Helical" evidence="29">
    <location>
        <begin position="20"/>
        <end position="46"/>
    </location>
</feature>
<reference evidence="31 32" key="1">
    <citation type="journal article" date="2020" name="Mol. Plant">
        <title>The Chromosome-Based Rubber Tree Genome Provides New Insights into Spurge Genome Evolution and Rubber Biosynthesis.</title>
        <authorList>
            <person name="Liu J."/>
            <person name="Shi C."/>
            <person name="Shi C.C."/>
            <person name="Li W."/>
            <person name="Zhang Q.J."/>
            <person name="Zhang Y."/>
            <person name="Li K."/>
            <person name="Lu H.F."/>
            <person name="Shi C."/>
            <person name="Zhu S.T."/>
            <person name="Xiao Z.Y."/>
            <person name="Nan H."/>
            <person name="Yue Y."/>
            <person name="Zhu X.G."/>
            <person name="Wu Y."/>
            <person name="Hong X.N."/>
            <person name="Fan G.Y."/>
            <person name="Tong Y."/>
            <person name="Zhang D."/>
            <person name="Mao C.L."/>
            <person name="Liu Y.L."/>
            <person name="Hao S.J."/>
            <person name="Liu W.Q."/>
            <person name="Lv M.Q."/>
            <person name="Zhang H.B."/>
            <person name="Liu Y."/>
            <person name="Hu-Tang G.R."/>
            <person name="Wang J.P."/>
            <person name="Wang J.H."/>
            <person name="Sun Y.H."/>
            <person name="Ni S.B."/>
            <person name="Chen W.B."/>
            <person name="Zhang X.C."/>
            <person name="Jiao Y.N."/>
            <person name="Eichler E.E."/>
            <person name="Li G.H."/>
            <person name="Liu X."/>
            <person name="Gao L.Z."/>
        </authorList>
    </citation>
    <scope>NUCLEOTIDE SEQUENCE [LARGE SCALE GENOMIC DNA]</scope>
    <source>
        <strain evidence="32">cv. GT1</strain>
        <tissue evidence="31">Leaf</tissue>
    </source>
</reference>
<evidence type="ECO:0000256" key="8">
    <source>
        <dbReference type="ARBA" id="ARBA00012951"/>
    </source>
</evidence>
<dbReference type="FunFam" id="2.102.10.10:FF:000001">
    <property type="entry name" value="Cytochrome b-c1 complex subunit Rieske, mitochondrial"/>
    <property type="match status" value="1"/>
</dbReference>
<evidence type="ECO:0000256" key="4">
    <source>
        <dbReference type="ARBA" id="ARBA00004434"/>
    </source>
</evidence>
<dbReference type="InterPro" id="IPR036922">
    <property type="entry name" value="Rieske_2Fe-2S_sf"/>
</dbReference>
<dbReference type="PRINTS" id="PR00162">
    <property type="entry name" value="RIESKE"/>
</dbReference>
<dbReference type="Gene3D" id="1.10.3470.10">
    <property type="entry name" value="ABC transporter involved in vitamin B12 uptake, BtuC"/>
    <property type="match status" value="1"/>
</dbReference>
<dbReference type="PANTHER" id="PTHR10134">
    <property type="entry name" value="CYTOCHROME B-C1 COMPLEX SUBUNIT RIESKE, MITOCHONDRIAL"/>
    <property type="match status" value="1"/>
</dbReference>
<comment type="catalytic activity">
    <reaction evidence="26">
        <text>a quinol + 2 Fe(III)-[cytochrome c](out) = a quinone + 2 Fe(II)-[cytochrome c](out) + 2 H(+)(out)</text>
        <dbReference type="Rhea" id="RHEA:11484"/>
        <dbReference type="Rhea" id="RHEA-COMP:10350"/>
        <dbReference type="Rhea" id="RHEA-COMP:14399"/>
        <dbReference type="ChEBI" id="CHEBI:15378"/>
        <dbReference type="ChEBI" id="CHEBI:24646"/>
        <dbReference type="ChEBI" id="CHEBI:29033"/>
        <dbReference type="ChEBI" id="CHEBI:29034"/>
        <dbReference type="ChEBI" id="CHEBI:132124"/>
        <dbReference type="EC" id="7.1.1.8"/>
    </reaction>
</comment>
<evidence type="ECO:0000256" key="22">
    <source>
        <dbReference type="ARBA" id="ARBA00023014"/>
    </source>
</evidence>
<evidence type="ECO:0000256" key="12">
    <source>
        <dbReference type="ARBA" id="ARBA00022660"/>
    </source>
</evidence>
<evidence type="ECO:0000313" key="32">
    <source>
        <dbReference type="Proteomes" id="UP000467840"/>
    </source>
</evidence>
<comment type="subcellular location">
    <subcellularLocation>
        <location evidence="3">Cell membrane</location>
        <topology evidence="3">Single-pass membrane protein</topology>
    </subcellularLocation>
    <subcellularLocation>
        <location evidence="2">Membrane</location>
        <topology evidence="2">Multi-pass membrane protein</topology>
    </subcellularLocation>
    <subcellularLocation>
        <location evidence="4">Mitochondrion inner membrane</location>
        <topology evidence="4">Single-pass membrane protein</topology>
    </subcellularLocation>
</comment>
<comment type="similarity">
    <text evidence="6">Belongs to the Rieske iron-sulfur protein family.</text>
</comment>
<comment type="similarity">
    <text evidence="5">Belongs to the ABC-3 integral membrane protein family.</text>
</comment>
<comment type="cofactor">
    <cofactor evidence="28">
        <name>[2Fe-2S] cluster</name>
        <dbReference type="ChEBI" id="CHEBI:190135"/>
    </cofactor>
</comment>
<keyword evidence="25" id="KW-1015">Disulfide bond</keyword>
<evidence type="ECO:0000256" key="21">
    <source>
        <dbReference type="ARBA" id="ARBA00023004"/>
    </source>
</evidence>
<dbReference type="Proteomes" id="UP000467840">
    <property type="component" value="Unassembled WGS sequence"/>
</dbReference>
<evidence type="ECO:0000259" key="30">
    <source>
        <dbReference type="PROSITE" id="PS51296"/>
    </source>
</evidence>
<dbReference type="EC" id="7.1.1.8" evidence="8"/>
<feature type="transmembrane region" description="Helical" evidence="29">
    <location>
        <begin position="104"/>
        <end position="125"/>
    </location>
</feature>
<evidence type="ECO:0000256" key="15">
    <source>
        <dbReference type="ARBA" id="ARBA00022723"/>
    </source>
</evidence>
<evidence type="ECO:0000256" key="7">
    <source>
        <dbReference type="ARBA" id="ARBA00011649"/>
    </source>
</evidence>
<comment type="subunit">
    <text evidence="7">The main subunits of complex b-c1 are: cytochrome b, cytochrome c1 and the Rieske protein.</text>
</comment>
<keyword evidence="32" id="KW-1185">Reference proteome</keyword>
<dbReference type="Pfam" id="PF00950">
    <property type="entry name" value="ABC-3"/>
    <property type="match status" value="1"/>
</dbReference>
<dbReference type="InterPro" id="IPR014349">
    <property type="entry name" value="Rieske_Fe-S_prot"/>
</dbReference>
<evidence type="ECO:0000256" key="3">
    <source>
        <dbReference type="ARBA" id="ARBA00004162"/>
    </source>
</evidence>
<evidence type="ECO:0000256" key="13">
    <source>
        <dbReference type="ARBA" id="ARBA00022692"/>
    </source>
</evidence>
<comment type="function">
    <text evidence="1">Component of the ubiquinol-cytochrome c reductase complex (complex III or cytochrome b-c1 complex), which is a respiratory chain that generates an electrochemical potential coupled to ATP synthesis.</text>
</comment>
<keyword evidence="16" id="KW-0999">Mitochondrion inner membrane</keyword>
<dbReference type="Pfam" id="PF00355">
    <property type="entry name" value="Rieske"/>
    <property type="match status" value="1"/>
</dbReference>
<dbReference type="InterPro" id="IPR017941">
    <property type="entry name" value="Rieske_2Fe-2S"/>
</dbReference>
<evidence type="ECO:0000256" key="27">
    <source>
        <dbReference type="ARBA" id="ARBA00032409"/>
    </source>
</evidence>
<feature type="transmembrane region" description="Helical" evidence="29">
    <location>
        <begin position="284"/>
        <end position="303"/>
    </location>
</feature>
<feature type="transmembrane region" description="Helical" evidence="29">
    <location>
        <begin position="58"/>
        <end position="78"/>
    </location>
</feature>
<evidence type="ECO:0000256" key="18">
    <source>
        <dbReference type="ARBA" id="ARBA00022967"/>
    </source>
</evidence>
<accession>A0A6A6K0D9</accession>
<dbReference type="InterPro" id="IPR037294">
    <property type="entry name" value="ABC_BtuC-like"/>
</dbReference>
<evidence type="ECO:0000256" key="25">
    <source>
        <dbReference type="ARBA" id="ARBA00023157"/>
    </source>
</evidence>
<feature type="transmembrane region" description="Helical" evidence="29">
    <location>
        <begin position="192"/>
        <end position="212"/>
    </location>
</feature>
<evidence type="ECO:0000256" key="1">
    <source>
        <dbReference type="ARBA" id="ARBA00002444"/>
    </source>
</evidence>
<dbReference type="PROSITE" id="PS51296">
    <property type="entry name" value="RIESKE"/>
    <property type="match status" value="1"/>
</dbReference>
<evidence type="ECO:0000256" key="29">
    <source>
        <dbReference type="SAM" id="Phobius"/>
    </source>
</evidence>
<dbReference type="GO" id="GO:0043190">
    <property type="term" value="C:ATP-binding cassette (ABC) transporter complex"/>
    <property type="evidence" value="ECO:0007669"/>
    <property type="project" value="InterPro"/>
</dbReference>
<evidence type="ECO:0000256" key="20">
    <source>
        <dbReference type="ARBA" id="ARBA00022989"/>
    </source>
</evidence>
<dbReference type="InterPro" id="IPR001626">
    <property type="entry name" value="ABC_TroCD"/>
</dbReference>
<dbReference type="Gene3D" id="1.20.5.510">
    <property type="entry name" value="Single helix bin"/>
    <property type="match status" value="1"/>
</dbReference>
<evidence type="ECO:0000256" key="9">
    <source>
        <dbReference type="ARBA" id="ARBA00019816"/>
    </source>
</evidence>
<keyword evidence="11" id="KW-1003">Cell membrane</keyword>
<feature type="domain" description="Rieske" evidence="30">
    <location>
        <begin position="528"/>
        <end position="615"/>
    </location>
</feature>
<dbReference type="GO" id="GO:0051537">
    <property type="term" value="F:2 iron, 2 sulfur cluster binding"/>
    <property type="evidence" value="ECO:0007669"/>
    <property type="project" value="UniProtKB-KW"/>
</dbReference>
<evidence type="ECO:0000256" key="14">
    <source>
        <dbReference type="ARBA" id="ARBA00022714"/>
    </source>
</evidence>
<keyword evidence="12" id="KW-0679">Respiratory chain</keyword>
<dbReference type="EMBL" id="JAAGAX010000511">
    <property type="protein sequence ID" value="KAF2281944.1"/>
    <property type="molecule type" value="Genomic_DNA"/>
</dbReference>
<dbReference type="GO" id="GO:0008121">
    <property type="term" value="F:quinol-cytochrome-c reductase activity"/>
    <property type="evidence" value="ECO:0007669"/>
    <property type="project" value="UniProtKB-EC"/>
</dbReference>
<dbReference type="InterPro" id="IPR006317">
    <property type="entry name" value="Ubiquinol_cyt_c_Rdtase_Fe-S-su"/>
</dbReference>
<evidence type="ECO:0000256" key="16">
    <source>
        <dbReference type="ARBA" id="ARBA00022792"/>
    </source>
</evidence>
<dbReference type="Pfam" id="PF10399">
    <property type="entry name" value="UCR_Fe-S_N"/>
    <property type="match status" value="1"/>
</dbReference>
<feature type="transmembrane region" description="Helical" evidence="29">
    <location>
        <begin position="323"/>
        <end position="346"/>
    </location>
</feature>
<dbReference type="GO" id="GO:0005743">
    <property type="term" value="C:mitochondrial inner membrane"/>
    <property type="evidence" value="ECO:0007669"/>
    <property type="project" value="UniProtKB-SubCell"/>
</dbReference>
<name>A0A6A6K0D9_HEVBR</name>
<evidence type="ECO:0000256" key="10">
    <source>
        <dbReference type="ARBA" id="ARBA00022448"/>
    </source>
</evidence>
<dbReference type="NCBIfam" id="TIGR01416">
    <property type="entry name" value="Rieske_proteo"/>
    <property type="match status" value="1"/>
</dbReference>
<dbReference type="InterPro" id="IPR019470">
    <property type="entry name" value="Ubiq_cytC_Rdtase_Fe-S_su_TAT"/>
</dbReference>
<evidence type="ECO:0000256" key="2">
    <source>
        <dbReference type="ARBA" id="ARBA00004141"/>
    </source>
</evidence>
<dbReference type="SUPFAM" id="SSF50022">
    <property type="entry name" value="ISP domain"/>
    <property type="match status" value="1"/>
</dbReference>
<evidence type="ECO:0000256" key="24">
    <source>
        <dbReference type="ARBA" id="ARBA00023136"/>
    </source>
</evidence>
<keyword evidence="23" id="KW-0496">Mitochondrion</keyword>
<dbReference type="SUPFAM" id="SSF81345">
    <property type="entry name" value="ABC transporter involved in vitamin B12 uptake, BtuC"/>
    <property type="match status" value="1"/>
</dbReference>
<dbReference type="GO" id="GO:0046872">
    <property type="term" value="F:metal ion binding"/>
    <property type="evidence" value="ECO:0007669"/>
    <property type="project" value="UniProtKB-KW"/>
</dbReference>
<evidence type="ECO:0000256" key="19">
    <source>
        <dbReference type="ARBA" id="ARBA00022982"/>
    </source>
</evidence>
<comment type="caution">
    <text evidence="31">The sequence shown here is derived from an EMBL/GenBank/DDBJ whole genome shotgun (WGS) entry which is preliminary data.</text>
</comment>
<keyword evidence="19" id="KW-0249">Electron transport</keyword>
<keyword evidence="15" id="KW-0479">Metal-binding</keyword>
<keyword evidence="10" id="KW-0813">Transport</keyword>
<dbReference type="CDD" id="cd03470">
    <property type="entry name" value="Rieske_cytochrome_bc1"/>
    <property type="match status" value="1"/>
</dbReference>
<evidence type="ECO:0000256" key="23">
    <source>
        <dbReference type="ARBA" id="ARBA00023128"/>
    </source>
</evidence>
<proteinExistence type="inferred from homology"/>
<keyword evidence="21" id="KW-0408">Iron</keyword>
<keyword evidence="14" id="KW-0001">2Fe-2S</keyword>
<sequence>MIWNRLSYMGDSVAHSSLLGVGIALLLEIHPSIGVFVVAVLLALIISLTTDKIHAIDTILNIMTSVVMSLSMILLSLVPSPGERVMHSLFGDVLMVGRSDLLEMAAIAITGIFVLVLRWRYWVAVSVSRDLSLSAGIKAGQIKTEIFVVSALVIVLFSRSVGILLITAFLTIPASGARSVKMPGSRGGDTVTQYVIAAVTAALTAMFCAQYLGAHEDSETANECERLRIELENMAVKQSIMRSRITDHFSLLCVLDSIDTEIPEGWFPPTSHGAGAAVGDAASFICKVVVGVVVGSVLLLYVLKQLFGSGAYTTGISTSNHAITAIVASFMVFGALGFCSTIAGTCNNSRKRQDRTLRKLTRAKRYCLAPSQKNLPRKLGKRRARVTRRKLPFARKFCGGWSRASDDISSYYAGQTVPSLRAYTSNTEFQRACGEGVAVVEEEDKCVPRGEMKRRDFLGLTTLSMACMGLASFVYPLVESLNPSADVMAQATVEVDLSGIKEGSTKVVKWQGKPVFIRRRTSEEIKDARAVNVADLRDPQSDQQRTRLESGEWLIVLGVCTHLGCVPVELKNGKRGWYCPCHGSKYDTSGRVVSGPAPLNLPVPDHYFPDSSTVVIGKRSAESAV</sequence>
<keyword evidence="13 29" id="KW-0812">Transmembrane</keyword>
<dbReference type="AlphaFoldDB" id="A0A6A6K0D9"/>
<keyword evidence="18" id="KW-1278">Translocase</keyword>
<evidence type="ECO:0000256" key="17">
    <source>
        <dbReference type="ARBA" id="ARBA00022946"/>
    </source>
</evidence>
<feature type="transmembrane region" description="Helical" evidence="29">
    <location>
        <begin position="457"/>
        <end position="478"/>
    </location>
</feature>
<dbReference type="InterPro" id="IPR005805">
    <property type="entry name" value="Rieske_Fe-S_prot_C"/>
</dbReference>
<keyword evidence="24 29" id="KW-0472">Membrane</keyword>
<gene>
    <name evidence="31" type="ORF">GH714_042768</name>
</gene>
<evidence type="ECO:0000256" key="11">
    <source>
        <dbReference type="ARBA" id="ARBA00022475"/>
    </source>
</evidence>
<keyword evidence="20 29" id="KW-1133">Transmembrane helix</keyword>
<keyword evidence="22" id="KW-0411">Iron-sulfur</keyword>
<protein>
    <recommendedName>
        <fullName evidence="9">Ubiquinol-cytochrome c reductase iron-sulfur subunit</fullName>
        <ecNumber evidence="8">7.1.1.8</ecNumber>
    </recommendedName>
    <alternativeName>
        <fullName evidence="27">Rieske iron-sulfur protein</fullName>
    </alternativeName>
</protein>
<organism evidence="31 32">
    <name type="scientific">Hevea brasiliensis</name>
    <name type="common">Para rubber tree</name>
    <name type="synonym">Siphonia brasiliensis</name>
    <dbReference type="NCBI Taxonomy" id="3981"/>
    <lineage>
        <taxon>Eukaryota</taxon>
        <taxon>Viridiplantae</taxon>
        <taxon>Streptophyta</taxon>
        <taxon>Embryophyta</taxon>
        <taxon>Tracheophyta</taxon>
        <taxon>Spermatophyta</taxon>
        <taxon>Magnoliopsida</taxon>
        <taxon>eudicotyledons</taxon>
        <taxon>Gunneridae</taxon>
        <taxon>Pentapetalae</taxon>
        <taxon>rosids</taxon>
        <taxon>fabids</taxon>
        <taxon>Malpighiales</taxon>
        <taxon>Euphorbiaceae</taxon>
        <taxon>Crotonoideae</taxon>
        <taxon>Micrandreae</taxon>
        <taxon>Hevea</taxon>
    </lineage>
</organism>